<organism evidence="2 3">
    <name type="scientific">Linum trigynum</name>
    <dbReference type="NCBI Taxonomy" id="586398"/>
    <lineage>
        <taxon>Eukaryota</taxon>
        <taxon>Viridiplantae</taxon>
        <taxon>Streptophyta</taxon>
        <taxon>Embryophyta</taxon>
        <taxon>Tracheophyta</taxon>
        <taxon>Spermatophyta</taxon>
        <taxon>Magnoliopsida</taxon>
        <taxon>eudicotyledons</taxon>
        <taxon>Gunneridae</taxon>
        <taxon>Pentapetalae</taxon>
        <taxon>rosids</taxon>
        <taxon>fabids</taxon>
        <taxon>Malpighiales</taxon>
        <taxon>Linaceae</taxon>
        <taxon>Linum</taxon>
    </lineage>
</organism>
<accession>A0AAV2EZF0</accession>
<dbReference type="Proteomes" id="UP001497516">
    <property type="component" value="Chromosome 6"/>
</dbReference>
<feature type="region of interest" description="Disordered" evidence="1">
    <location>
        <begin position="1"/>
        <end position="53"/>
    </location>
</feature>
<evidence type="ECO:0000313" key="2">
    <source>
        <dbReference type="EMBL" id="CAL1391380.1"/>
    </source>
</evidence>
<name>A0AAV2EZF0_9ROSI</name>
<gene>
    <name evidence="2" type="ORF">LTRI10_LOCUS32105</name>
</gene>
<protein>
    <submittedName>
        <fullName evidence="2">Uncharacterized protein</fullName>
    </submittedName>
</protein>
<reference evidence="2 3" key="1">
    <citation type="submission" date="2024-04" db="EMBL/GenBank/DDBJ databases">
        <authorList>
            <person name="Fracassetti M."/>
        </authorList>
    </citation>
    <scope>NUCLEOTIDE SEQUENCE [LARGE SCALE GENOMIC DNA]</scope>
</reference>
<evidence type="ECO:0000256" key="1">
    <source>
        <dbReference type="SAM" id="MobiDB-lite"/>
    </source>
</evidence>
<dbReference type="AlphaFoldDB" id="A0AAV2EZF0"/>
<sequence length="78" mass="8996">MASPQPTSLQSGGEGGKIRRKRRRGGQRQISRNDETYLRQPNSSINGVLRGTCSLRRKNQGRWVRWRSRESGTNRSQR</sequence>
<evidence type="ECO:0000313" key="3">
    <source>
        <dbReference type="Proteomes" id="UP001497516"/>
    </source>
</evidence>
<keyword evidence="3" id="KW-1185">Reference proteome</keyword>
<proteinExistence type="predicted"/>
<feature type="compositionally biased region" description="Polar residues" evidence="1">
    <location>
        <begin position="1"/>
        <end position="10"/>
    </location>
</feature>
<dbReference type="EMBL" id="OZ034819">
    <property type="protein sequence ID" value="CAL1391380.1"/>
    <property type="molecule type" value="Genomic_DNA"/>
</dbReference>